<dbReference type="Proteomes" id="UP000231098">
    <property type="component" value="Unassembled WGS sequence"/>
</dbReference>
<protein>
    <submittedName>
        <fullName evidence="2">Uncharacterized protein</fullName>
    </submittedName>
</protein>
<accession>A0A2H0XA00</accession>
<organism evidence="2 3">
    <name type="scientific">candidate division WWE3 bacterium CG08_land_8_20_14_0_20_41_15</name>
    <dbReference type="NCBI Taxonomy" id="1975086"/>
    <lineage>
        <taxon>Bacteria</taxon>
        <taxon>Katanobacteria</taxon>
    </lineage>
</organism>
<dbReference type="EMBL" id="PEYV01000028">
    <property type="protein sequence ID" value="PIS21665.1"/>
    <property type="molecule type" value="Genomic_DNA"/>
</dbReference>
<keyword evidence="1" id="KW-1133">Transmembrane helix</keyword>
<evidence type="ECO:0000256" key="1">
    <source>
        <dbReference type="SAM" id="Phobius"/>
    </source>
</evidence>
<keyword evidence="1" id="KW-0472">Membrane</keyword>
<keyword evidence="1" id="KW-0812">Transmembrane</keyword>
<name>A0A2H0XA00_UNCKA</name>
<proteinExistence type="predicted"/>
<comment type="caution">
    <text evidence="2">The sequence shown here is derived from an EMBL/GenBank/DDBJ whole genome shotgun (WGS) entry which is preliminary data.</text>
</comment>
<dbReference type="AlphaFoldDB" id="A0A2H0XA00"/>
<evidence type="ECO:0000313" key="2">
    <source>
        <dbReference type="EMBL" id="PIS21665.1"/>
    </source>
</evidence>
<feature type="transmembrane region" description="Helical" evidence="1">
    <location>
        <begin position="7"/>
        <end position="26"/>
    </location>
</feature>
<gene>
    <name evidence="2" type="ORF">COT51_01510</name>
</gene>
<reference evidence="3" key="1">
    <citation type="submission" date="2017-09" db="EMBL/GenBank/DDBJ databases">
        <title>Depth-based differentiation of microbial function through sediment-hosted aquifers and enrichment of novel symbionts in the deep terrestrial subsurface.</title>
        <authorList>
            <person name="Probst A.J."/>
            <person name="Ladd B."/>
            <person name="Jarett J.K."/>
            <person name="Geller-Mcgrath D.E."/>
            <person name="Sieber C.M.K."/>
            <person name="Emerson J.B."/>
            <person name="Anantharaman K."/>
            <person name="Thomas B.C."/>
            <person name="Malmstrom R."/>
            <person name="Stieglmeier M."/>
            <person name="Klingl A."/>
            <person name="Woyke T."/>
            <person name="Ryan C.M."/>
            <person name="Banfield J.F."/>
        </authorList>
    </citation>
    <scope>NUCLEOTIDE SEQUENCE [LARGE SCALE GENOMIC DNA]</scope>
</reference>
<evidence type="ECO:0000313" key="3">
    <source>
        <dbReference type="Proteomes" id="UP000231098"/>
    </source>
</evidence>
<sequence>MEQKTRNLLPIFTFFLVLVGLGFLIGKEVYSWNQERNIIDKTKYQTVVLSGRDLYFGKVRFTENYLVIDEAFNMVTGEDEGLPEGKYAIKRLSGNIHQPENRIVIPLREVGYIEDLNPNGKVAQALKEASDKNLDRVEFDL</sequence>